<organism evidence="1 2">
    <name type="scientific">Actinomadura fibrosa</name>
    <dbReference type="NCBI Taxonomy" id="111802"/>
    <lineage>
        <taxon>Bacteria</taxon>
        <taxon>Bacillati</taxon>
        <taxon>Actinomycetota</taxon>
        <taxon>Actinomycetes</taxon>
        <taxon>Streptosporangiales</taxon>
        <taxon>Thermomonosporaceae</taxon>
        <taxon>Actinomadura</taxon>
    </lineage>
</organism>
<name>A0ABW2XU71_9ACTN</name>
<evidence type="ECO:0000313" key="2">
    <source>
        <dbReference type="Proteomes" id="UP001597063"/>
    </source>
</evidence>
<comment type="caution">
    <text evidence="1">The sequence shown here is derived from an EMBL/GenBank/DDBJ whole genome shotgun (WGS) entry which is preliminary data.</text>
</comment>
<protein>
    <submittedName>
        <fullName evidence="1">Uncharacterized protein</fullName>
    </submittedName>
</protein>
<accession>A0ABW2XU71</accession>
<dbReference type="Proteomes" id="UP001597063">
    <property type="component" value="Unassembled WGS sequence"/>
</dbReference>
<dbReference type="EMBL" id="JBHTGP010000013">
    <property type="protein sequence ID" value="MFD0687821.1"/>
    <property type="molecule type" value="Genomic_DNA"/>
</dbReference>
<reference evidence="2" key="1">
    <citation type="journal article" date="2019" name="Int. J. Syst. Evol. Microbiol.">
        <title>The Global Catalogue of Microorganisms (GCM) 10K type strain sequencing project: providing services to taxonomists for standard genome sequencing and annotation.</title>
        <authorList>
            <consortium name="The Broad Institute Genomics Platform"/>
            <consortium name="The Broad Institute Genome Sequencing Center for Infectious Disease"/>
            <person name="Wu L."/>
            <person name="Ma J."/>
        </authorList>
    </citation>
    <scope>NUCLEOTIDE SEQUENCE [LARGE SCALE GENOMIC DNA]</scope>
    <source>
        <strain evidence="2">JCM 9371</strain>
    </source>
</reference>
<proteinExistence type="predicted"/>
<keyword evidence="2" id="KW-1185">Reference proteome</keyword>
<dbReference type="RefSeq" id="WP_131764117.1">
    <property type="nucleotide sequence ID" value="NZ_CAACUY010000513.1"/>
</dbReference>
<sequence length="208" mass="20987">MASFSFNPKFHFPPYTDGRDLVAAGGPNGFNLRFDTIESDLKAAGTVIGQIGTAFDQLNPPVPVAPATVLATIAPTLLPVAAATGWSIQISGQAVAPANASPLGVVPLVLPDKVRLATIKVLGKGSPPTGVNTSVIVNQVPLSGATPGALVAFAIPKDAAFGTAVPFPAVQGSVVDLANFRYTISVGSGPGTGDPVTLNGFQITYTAP</sequence>
<evidence type="ECO:0000313" key="1">
    <source>
        <dbReference type="EMBL" id="MFD0687821.1"/>
    </source>
</evidence>
<gene>
    <name evidence="1" type="ORF">ACFQZM_25225</name>
</gene>